<dbReference type="InterPro" id="IPR000352">
    <property type="entry name" value="Pep_chain_release_fac_I"/>
</dbReference>
<dbReference type="eggNOG" id="COG1186">
    <property type="taxonomic scope" value="Bacteria"/>
</dbReference>
<dbReference type="PROSITE" id="PS00745">
    <property type="entry name" value="RF_PROK_I"/>
    <property type="match status" value="1"/>
</dbReference>
<accession>K0ZEX9</accession>
<dbReference type="PANTHER" id="PTHR43116">
    <property type="entry name" value="PEPTIDE CHAIN RELEASE FACTOR 2"/>
    <property type="match status" value="1"/>
</dbReference>
<feature type="modified residue" description="N5-methylglutamine" evidence="6">
    <location>
        <position position="259"/>
    </location>
</feature>
<dbReference type="PANTHER" id="PTHR43116:SF3">
    <property type="entry name" value="CLASS I PEPTIDE CHAIN RELEASE FACTOR"/>
    <property type="match status" value="1"/>
</dbReference>
<sequence length="377" mass="42221">MLYPGGVAIDYSEELEKLRHKLGEIEAVTDLDALRAKIAKLSEEAAAPDLWDDQEKAQAVTSKLSHAQSELERVQKMEHRLEDTQAMFELAEESEGEERQLLHEEAQADLAALDKDLSELEIRTLMSGEYDERSAVVTIRSGAGGVDAADFAQMLLRMYTRWAERHGYSYKVMDTSYAEEAGIKSATFQVNEPYAYGRLSVEGGTHRLVRISPFDNQGRRQTSFAAVEVIPLIESTDHIDIPDSDLKVDVFRSSGPGGQSVNTTDSAVRMTHLPTGIVVSMQDEKSQIQNRASALRVLQSRLLALRQEEEKAKRDELKGDVKASWGDQMRSYVLQPFQMVKDLRTNYESGNPTSVFDGDLDGFIDAGIRWRKGQKSE</sequence>
<evidence type="ECO:0000256" key="3">
    <source>
        <dbReference type="ARBA" id="ARBA00022481"/>
    </source>
</evidence>
<dbReference type="Pfam" id="PF00472">
    <property type="entry name" value="RF-1"/>
    <property type="match status" value="1"/>
</dbReference>
<dbReference type="HOGENOM" id="CLU_036856_6_0_11"/>
<name>K0ZEX9_9ACTO</name>
<evidence type="ECO:0000256" key="4">
    <source>
        <dbReference type="ARBA" id="ARBA00022490"/>
    </source>
</evidence>
<organism evidence="10 11">
    <name type="scientific">Winkia neuii BV029A5</name>
    <dbReference type="NCBI Taxonomy" id="888439"/>
    <lineage>
        <taxon>Bacteria</taxon>
        <taxon>Bacillati</taxon>
        <taxon>Actinomycetota</taxon>
        <taxon>Actinomycetes</taxon>
        <taxon>Actinomycetales</taxon>
        <taxon>Actinomycetaceae</taxon>
        <taxon>Winkia</taxon>
    </lineage>
</organism>
<evidence type="ECO:0000256" key="2">
    <source>
        <dbReference type="ARBA" id="ARBA00010835"/>
    </source>
</evidence>
<evidence type="ECO:0000313" key="10">
    <source>
        <dbReference type="EMBL" id="EJZ86025.1"/>
    </source>
</evidence>
<evidence type="ECO:0000256" key="6">
    <source>
        <dbReference type="HAMAP-Rule" id="MF_00094"/>
    </source>
</evidence>
<gene>
    <name evidence="6" type="primary">prfB</name>
    <name evidence="10" type="ORF">HMPREF9240_01498</name>
</gene>
<keyword evidence="3 6" id="KW-0488">Methylation</keyword>
<dbReference type="HAMAP" id="MF_00094">
    <property type="entry name" value="Rel_fac_2"/>
    <property type="match status" value="1"/>
</dbReference>
<protein>
    <recommendedName>
        <fullName evidence="6 7">Peptide chain release factor 2</fullName>
        <shortName evidence="6">RF-2</shortName>
    </recommendedName>
</protein>
<dbReference type="FunFam" id="3.30.160.20:FF:000004">
    <property type="entry name" value="Peptide chain release factor 1"/>
    <property type="match status" value="1"/>
</dbReference>
<dbReference type="GO" id="GO:0016149">
    <property type="term" value="F:translation release factor activity, codon specific"/>
    <property type="evidence" value="ECO:0007669"/>
    <property type="project" value="UniProtKB-UniRule"/>
</dbReference>
<reference evidence="10 11" key="1">
    <citation type="submission" date="2012-07" db="EMBL/GenBank/DDBJ databases">
        <title>The Genome Sequence of Actinomyces neuii subsp. anitratus BVS029A5.</title>
        <authorList>
            <consortium name="The Broad Institute Genome Sequencing Platform"/>
            <person name="Earl A."/>
            <person name="Ward D."/>
            <person name="Feldgarden M."/>
            <person name="Gevers D."/>
            <person name="Saerens B."/>
            <person name="Vaneechoutte M."/>
            <person name="Walker B."/>
            <person name="Young S.K."/>
            <person name="Zeng Q."/>
            <person name="Gargeya S."/>
            <person name="Fitzgerald M."/>
            <person name="Haas B."/>
            <person name="Abouelleil A."/>
            <person name="Alvarado L."/>
            <person name="Arachchi H.M."/>
            <person name="Berlin A."/>
            <person name="Chapman S.B."/>
            <person name="Goldberg J."/>
            <person name="Griggs A."/>
            <person name="Gujja S."/>
            <person name="Hansen M."/>
            <person name="Howarth C."/>
            <person name="Imamovic A."/>
            <person name="Larimer J."/>
            <person name="McCowen C."/>
            <person name="Montmayeur A."/>
            <person name="Murphy C."/>
            <person name="Neiman D."/>
            <person name="Pearson M."/>
            <person name="Priest M."/>
            <person name="Roberts A."/>
            <person name="Saif S."/>
            <person name="Shea T."/>
            <person name="Sisk P."/>
            <person name="Sykes S."/>
            <person name="Wortman J."/>
            <person name="Nusbaum C."/>
            <person name="Birren B."/>
        </authorList>
    </citation>
    <scope>NUCLEOTIDE SEQUENCE [LARGE SCALE GENOMIC DNA]</scope>
    <source>
        <strain evidence="10 11">BVS029A5</strain>
    </source>
</reference>
<dbReference type="NCBIfam" id="TIGR00020">
    <property type="entry name" value="prfB"/>
    <property type="match status" value="1"/>
</dbReference>
<feature type="coiled-coil region" evidence="8">
    <location>
        <begin position="57"/>
        <end position="123"/>
    </location>
</feature>
<comment type="caution">
    <text evidence="10">The sequence shown here is derived from an EMBL/GenBank/DDBJ whole genome shotgun (WGS) entry which is preliminary data.</text>
</comment>
<dbReference type="InterPro" id="IPR005139">
    <property type="entry name" value="PCRF"/>
</dbReference>
<proteinExistence type="inferred from homology"/>
<dbReference type="EMBL" id="AGWP01000007">
    <property type="protein sequence ID" value="EJZ86025.1"/>
    <property type="molecule type" value="Genomic_DNA"/>
</dbReference>
<dbReference type="InterPro" id="IPR045853">
    <property type="entry name" value="Pep_chain_release_fac_I_sf"/>
</dbReference>
<dbReference type="GO" id="GO:0005737">
    <property type="term" value="C:cytoplasm"/>
    <property type="evidence" value="ECO:0007669"/>
    <property type="project" value="UniProtKB-SubCell"/>
</dbReference>
<dbReference type="InterPro" id="IPR004374">
    <property type="entry name" value="PrfB"/>
</dbReference>
<dbReference type="Proteomes" id="UP000006075">
    <property type="component" value="Unassembled WGS sequence"/>
</dbReference>
<keyword evidence="5 6" id="KW-0648">Protein biosynthesis</keyword>
<evidence type="ECO:0000256" key="8">
    <source>
        <dbReference type="SAM" id="Coils"/>
    </source>
</evidence>
<comment type="PTM">
    <text evidence="6">Methylated by PrmC. Methylation increases the termination efficiency of RF2.</text>
</comment>
<dbReference type="SMART" id="SM00937">
    <property type="entry name" value="PCRF"/>
    <property type="match status" value="1"/>
</dbReference>
<keyword evidence="8" id="KW-0175">Coiled coil</keyword>
<dbReference type="Pfam" id="PF03462">
    <property type="entry name" value="PCRF"/>
    <property type="match status" value="1"/>
</dbReference>
<dbReference type="PATRIC" id="fig|888439.3.peg.1508"/>
<evidence type="ECO:0000259" key="9">
    <source>
        <dbReference type="PROSITE" id="PS00745"/>
    </source>
</evidence>
<evidence type="ECO:0000256" key="5">
    <source>
        <dbReference type="ARBA" id="ARBA00022917"/>
    </source>
</evidence>
<evidence type="ECO:0000256" key="1">
    <source>
        <dbReference type="ARBA" id="ARBA00002613"/>
    </source>
</evidence>
<dbReference type="SUPFAM" id="SSF75620">
    <property type="entry name" value="Release factor"/>
    <property type="match status" value="1"/>
</dbReference>
<dbReference type="Gene3D" id="3.30.160.20">
    <property type="match status" value="1"/>
</dbReference>
<evidence type="ECO:0000313" key="11">
    <source>
        <dbReference type="Proteomes" id="UP000006075"/>
    </source>
</evidence>
<evidence type="ECO:0000256" key="7">
    <source>
        <dbReference type="NCBIfam" id="TIGR00020"/>
    </source>
</evidence>
<comment type="similarity">
    <text evidence="2 6">Belongs to the prokaryotic/mitochondrial release factor family.</text>
</comment>
<dbReference type="Gene3D" id="3.30.70.1660">
    <property type="match status" value="1"/>
</dbReference>
<comment type="function">
    <text evidence="1 6">Peptide chain release factor 2 directs the termination of translation in response to the peptide chain termination codons UGA and UAA.</text>
</comment>
<keyword evidence="4 6" id="KW-0963">Cytoplasm</keyword>
<comment type="subcellular location">
    <subcellularLocation>
        <location evidence="6">Cytoplasm</location>
    </subcellularLocation>
</comment>
<dbReference type="Gene3D" id="1.20.58.410">
    <property type="entry name" value="Release factor"/>
    <property type="match status" value="1"/>
</dbReference>
<dbReference type="AlphaFoldDB" id="K0ZEX9"/>
<feature type="domain" description="Prokaryotic-type class I peptide chain release factors" evidence="9">
    <location>
        <begin position="252"/>
        <end position="268"/>
    </location>
</feature>
<keyword evidence="11" id="KW-1185">Reference proteome</keyword>